<evidence type="ECO:0000256" key="2">
    <source>
        <dbReference type="ARBA" id="ARBA00022801"/>
    </source>
</evidence>
<proteinExistence type="predicted"/>
<keyword evidence="2" id="KW-0378">Hydrolase</keyword>
<organism evidence="3 4">
    <name type="scientific">Croceimicrobium hydrocarbonivorans</name>
    <dbReference type="NCBI Taxonomy" id="2761580"/>
    <lineage>
        <taxon>Bacteria</taxon>
        <taxon>Pseudomonadati</taxon>
        <taxon>Bacteroidota</taxon>
        <taxon>Flavobacteriia</taxon>
        <taxon>Flavobacteriales</taxon>
        <taxon>Owenweeksiaceae</taxon>
        <taxon>Croceimicrobium</taxon>
    </lineage>
</organism>
<dbReference type="PANTHER" id="PTHR23422:SF11">
    <property type="entry name" value="DIPEPTIDYL PEPTIDASE 3"/>
    <property type="match status" value="1"/>
</dbReference>
<keyword evidence="4" id="KW-1185">Reference proteome</keyword>
<dbReference type="AlphaFoldDB" id="A0A7H0VET7"/>
<name>A0A7H0VET7_9FLAO</name>
<gene>
    <name evidence="3" type="ORF">H4K34_17990</name>
</gene>
<dbReference type="InterPro" id="IPR039461">
    <property type="entry name" value="Peptidase_M49"/>
</dbReference>
<accession>A0A7H0VET7</accession>
<keyword evidence="1" id="KW-0479">Metal-binding</keyword>
<dbReference type="Pfam" id="PF03571">
    <property type="entry name" value="Peptidase_M49"/>
    <property type="match status" value="2"/>
</dbReference>
<protein>
    <submittedName>
        <fullName evidence="3">Dihydrofolate reductase</fullName>
    </submittedName>
</protein>
<reference evidence="3 4" key="1">
    <citation type="submission" date="2020-08" db="EMBL/GenBank/DDBJ databases">
        <title>Croceimicrobium hydrocarbonivorans gen. nov., sp. nov., a novel marine bacterium isolated from a bacterial consortium that degrades polyethylene terephthalate.</title>
        <authorList>
            <person name="Liu R."/>
        </authorList>
    </citation>
    <scope>NUCLEOTIDE SEQUENCE [LARGE SCALE GENOMIC DNA]</scope>
    <source>
        <strain evidence="3 4">A20-9</strain>
    </source>
</reference>
<dbReference type="Proteomes" id="UP000516305">
    <property type="component" value="Chromosome"/>
</dbReference>
<evidence type="ECO:0000313" key="3">
    <source>
        <dbReference type="EMBL" id="QNR24235.1"/>
    </source>
</evidence>
<dbReference type="Gene3D" id="3.30.540.30">
    <property type="match status" value="1"/>
</dbReference>
<evidence type="ECO:0000313" key="4">
    <source>
        <dbReference type="Proteomes" id="UP000516305"/>
    </source>
</evidence>
<dbReference type="PANTHER" id="PTHR23422">
    <property type="entry name" value="DIPEPTIDYL PEPTIDASE III-RELATED"/>
    <property type="match status" value="1"/>
</dbReference>
<dbReference type="PROSITE" id="PS51257">
    <property type="entry name" value="PROKAR_LIPOPROTEIN"/>
    <property type="match status" value="1"/>
</dbReference>
<evidence type="ECO:0000256" key="1">
    <source>
        <dbReference type="ARBA" id="ARBA00022723"/>
    </source>
</evidence>
<sequence>MKRISLWTLSALLVAGACNNPTEEKTPAENESMTEKTTDYQWQTEQFADLRILRYQVPGWEKLSLQQKKLAYYLTQAGLEGRDILWDQLYRHNLEIRKALETIIKNHEGEGDAQWDNFLIYAKRVFFSNGIHHHYSHAKLKPEFDQAYLESLLEKSGASLSEEAIAVIFNTEDSKGVSKDPNHDLLLASAVNFYDPDITEAEATAFYKAQMNPKDSTPISYGLNSKLVRENGTLVEKTWHAEGLYGPAIKKIIHWLELAQGVAENEQQAKALGILIEYYQSGDLNKWDEYNIAWVQDTASTVDYINSFIEVYHDPLGYKATYETVVQVKDMDASEKMAVISDNIQFFEDNSPIMDQHKKEKVVGVSYRMINVVGEAGATTPSTPIGVNLPNANWIRVEHGSKSISLTNIEGAYENARGEGFLEEFAFSTEELERAKKYGAISSKMHTALHEVVGHASGKLEKDVATPKETLKNYSSTLEEARADLVALYFIMDPKMLELGLMESLEAGKAEYDNYIRNGLMLQLRRLNLGENIEEDHMRNRQLIAAWALEMGAKDNVIERKVIDGKTYFVINDYDALREIFGQQLREIQRVKSQGDYQAGRDLVENYGVKVDQAIHEEVLRRTEKLHIAPYAGFIQPEMKPVFDGEEIIDVELEFPTDFVEQMLHYGEKYSNL</sequence>
<dbReference type="GO" id="GO:0016787">
    <property type="term" value="F:hydrolase activity"/>
    <property type="evidence" value="ECO:0007669"/>
    <property type="project" value="UniProtKB-KW"/>
</dbReference>
<dbReference type="EMBL" id="CP060139">
    <property type="protein sequence ID" value="QNR24235.1"/>
    <property type="molecule type" value="Genomic_DNA"/>
</dbReference>
<dbReference type="GO" id="GO:0046872">
    <property type="term" value="F:metal ion binding"/>
    <property type="evidence" value="ECO:0007669"/>
    <property type="project" value="UniProtKB-KW"/>
</dbReference>
<dbReference type="RefSeq" id="WP_210758764.1">
    <property type="nucleotide sequence ID" value="NZ_CP060139.1"/>
</dbReference>
<dbReference type="KEGG" id="chyd:H4K34_17990"/>